<evidence type="ECO:0000259" key="2">
    <source>
        <dbReference type="PROSITE" id="PS50404"/>
    </source>
</evidence>
<dbReference type="SUPFAM" id="SSF47616">
    <property type="entry name" value="GST C-terminal domain-like"/>
    <property type="match status" value="1"/>
</dbReference>
<dbReference type="Pfam" id="PF02798">
    <property type="entry name" value="GST_N"/>
    <property type="match status" value="1"/>
</dbReference>
<proteinExistence type="inferred from homology"/>
<accession>A0ABV6BB50</accession>
<evidence type="ECO:0000259" key="3">
    <source>
        <dbReference type="PROSITE" id="PS50405"/>
    </source>
</evidence>
<dbReference type="InterPro" id="IPR036249">
    <property type="entry name" value="Thioredoxin-like_sf"/>
</dbReference>
<sequence length="214" mass="23825">MLTLYTYWRSSAAYRVRIALALKGLDATQIPVHLLKDGGQQRAEPYKALNPAQLVPTLQHDALTLNQSLAIIEYLDAVYPQQPLLPKDPATAAVVRALALDIACDIHPLNNLRVLQYLTSTLGVSEQQKTDWIQHWLRQGFAALEQRLALTAGQYCVGDQVTLADLCLVPQVYNALRFAVDLTPYPQIQKVYQHCLLLPAFSNAAPEQQPDAQN</sequence>
<dbReference type="SFLD" id="SFLDS00019">
    <property type="entry name" value="Glutathione_Transferase_(cytos"/>
    <property type="match status" value="1"/>
</dbReference>
<reference evidence="4 5" key="1">
    <citation type="submission" date="2024-09" db="EMBL/GenBank/DDBJ databases">
        <authorList>
            <person name="Sun Q."/>
            <person name="Mori K."/>
        </authorList>
    </citation>
    <scope>NUCLEOTIDE SEQUENCE [LARGE SCALE GENOMIC DNA]</scope>
    <source>
        <strain evidence="4 5">KCTC 23315</strain>
    </source>
</reference>
<comment type="similarity">
    <text evidence="1">Belongs to the GST superfamily. Zeta family.</text>
</comment>
<dbReference type="InterPro" id="IPR010987">
    <property type="entry name" value="Glutathione-S-Trfase_C-like"/>
</dbReference>
<gene>
    <name evidence="4" type="primary">maiA</name>
    <name evidence="4" type="ORF">ACFFJP_07375</name>
</gene>
<dbReference type="NCBIfam" id="TIGR01262">
    <property type="entry name" value="maiA"/>
    <property type="match status" value="1"/>
</dbReference>
<dbReference type="SUPFAM" id="SSF52833">
    <property type="entry name" value="Thioredoxin-like"/>
    <property type="match status" value="1"/>
</dbReference>
<dbReference type="Pfam" id="PF00043">
    <property type="entry name" value="GST_C"/>
    <property type="match status" value="1"/>
</dbReference>
<comment type="caution">
    <text evidence="4">The sequence shown here is derived from an EMBL/GenBank/DDBJ whole genome shotgun (WGS) entry which is preliminary data.</text>
</comment>
<organism evidence="4 5">
    <name type="scientific">Rheinheimera tilapiae</name>
    <dbReference type="NCBI Taxonomy" id="875043"/>
    <lineage>
        <taxon>Bacteria</taxon>
        <taxon>Pseudomonadati</taxon>
        <taxon>Pseudomonadota</taxon>
        <taxon>Gammaproteobacteria</taxon>
        <taxon>Chromatiales</taxon>
        <taxon>Chromatiaceae</taxon>
        <taxon>Rheinheimera</taxon>
    </lineage>
</organism>
<dbReference type="EMBL" id="JBHLXP010000001">
    <property type="protein sequence ID" value="MFC0048108.1"/>
    <property type="molecule type" value="Genomic_DNA"/>
</dbReference>
<dbReference type="PROSITE" id="PS50405">
    <property type="entry name" value="GST_CTER"/>
    <property type="match status" value="1"/>
</dbReference>
<dbReference type="Proteomes" id="UP001589813">
    <property type="component" value="Unassembled WGS sequence"/>
</dbReference>
<dbReference type="InterPro" id="IPR034330">
    <property type="entry name" value="GST_Zeta_C"/>
</dbReference>
<evidence type="ECO:0000256" key="1">
    <source>
        <dbReference type="ARBA" id="ARBA00010007"/>
    </source>
</evidence>
<keyword evidence="5" id="KW-1185">Reference proteome</keyword>
<dbReference type="CDD" id="cd03042">
    <property type="entry name" value="GST_N_Zeta"/>
    <property type="match status" value="1"/>
</dbReference>
<dbReference type="EC" id="5.2.1.2" evidence="4"/>
<feature type="domain" description="GST C-terminal" evidence="3">
    <location>
        <begin position="88"/>
        <end position="214"/>
    </location>
</feature>
<dbReference type="PANTHER" id="PTHR42673">
    <property type="entry name" value="MALEYLACETOACETATE ISOMERASE"/>
    <property type="match status" value="1"/>
</dbReference>
<evidence type="ECO:0000313" key="4">
    <source>
        <dbReference type="EMBL" id="MFC0048108.1"/>
    </source>
</evidence>
<dbReference type="InterPro" id="IPR034333">
    <property type="entry name" value="GST_Zeta_N"/>
</dbReference>
<dbReference type="InterPro" id="IPR036282">
    <property type="entry name" value="Glutathione-S-Trfase_C_sf"/>
</dbReference>
<evidence type="ECO:0000313" key="5">
    <source>
        <dbReference type="Proteomes" id="UP001589813"/>
    </source>
</evidence>
<name>A0ABV6BB50_9GAMM</name>
<dbReference type="Gene3D" id="3.40.30.10">
    <property type="entry name" value="Glutaredoxin"/>
    <property type="match status" value="1"/>
</dbReference>
<dbReference type="InterPro" id="IPR004045">
    <property type="entry name" value="Glutathione_S-Trfase_N"/>
</dbReference>
<dbReference type="InterPro" id="IPR005955">
    <property type="entry name" value="GST_Zeta"/>
</dbReference>
<protein>
    <submittedName>
        <fullName evidence="4">Maleylacetoacetate isomerase</fullName>
        <ecNumber evidence="4">5.2.1.2</ecNumber>
    </submittedName>
</protein>
<dbReference type="InterPro" id="IPR004046">
    <property type="entry name" value="GST_C"/>
</dbReference>
<keyword evidence="4" id="KW-0413">Isomerase</keyword>
<feature type="domain" description="GST N-terminal" evidence="2">
    <location>
        <begin position="1"/>
        <end position="83"/>
    </location>
</feature>
<dbReference type="PROSITE" id="PS50404">
    <property type="entry name" value="GST_NTER"/>
    <property type="match status" value="1"/>
</dbReference>
<dbReference type="CDD" id="cd03191">
    <property type="entry name" value="GST_C_Zeta"/>
    <property type="match status" value="1"/>
</dbReference>
<dbReference type="Gene3D" id="1.20.1050.10">
    <property type="match status" value="1"/>
</dbReference>
<dbReference type="SFLD" id="SFLDG00358">
    <property type="entry name" value="Main_(cytGST)"/>
    <property type="match status" value="1"/>
</dbReference>
<dbReference type="InterPro" id="IPR040079">
    <property type="entry name" value="Glutathione_S-Trfase"/>
</dbReference>
<dbReference type="PANTHER" id="PTHR42673:SF21">
    <property type="entry name" value="GLUTATHIONE S-TRANSFERASE YFCF"/>
    <property type="match status" value="1"/>
</dbReference>
<dbReference type="RefSeq" id="WP_377241985.1">
    <property type="nucleotide sequence ID" value="NZ_JBHLXP010000001.1"/>
</dbReference>
<dbReference type="GO" id="GO:0016034">
    <property type="term" value="F:maleylacetoacetate isomerase activity"/>
    <property type="evidence" value="ECO:0007669"/>
    <property type="project" value="UniProtKB-EC"/>
</dbReference>